<evidence type="ECO:0000313" key="7">
    <source>
        <dbReference type="RefSeq" id="XP_021813545.1"/>
    </source>
</evidence>
<gene>
    <name evidence="7" type="primary">LOC110756418</name>
</gene>
<sequence>MGQNYFTLRLNEFADLTNEEFREIRNGYMKRSSKLIMSNSTKRSSTDVPPSVDWREKGAVTPIKDQGKCEQELVDCDSTGQDHGCEGGLMDDATSPTCYNISPIFGSTVPYSLDSTIEFTS</sequence>
<dbReference type="GO" id="GO:0008234">
    <property type="term" value="F:cysteine-type peptidase activity"/>
    <property type="evidence" value="ECO:0007669"/>
    <property type="project" value="UniProtKB-KW"/>
</dbReference>
<evidence type="ECO:0000313" key="6">
    <source>
        <dbReference type="Proteomes" id="UP000515124"/>
    </source>
</evidence>
<dbReference type="AlphaFoldDB" id="A0A6P5S9A0"/>
<evidence type="ECO:0000256" key="2">
    <source>
        <dbReference type="ARBA" id="ARBA00022670"/>
    </source>
</evidence>
<dbReference type="GO" id="GO:0006508">
    <property type="term" value="P:proteolysis"/>
    <property type="evidence" value="ECO:0007669"/>
    <property type="project" value="UniProtKB-KW"/>
</dbReference>
<dbReference type="Gramene" id="Pav_sc0000549.1_g370.1.br:mrna">
    <property type="protein sequence ID" value="Pav_sc0000549.1_g370.1.br:mrna"/>
    <property type="gene ID" value="Pav_sc0000549.1_g370.1.br"/>
</dbReference>
<dbReference type="Pfam" id="PF00112">
    <property type="entry name" value="Peptidase_C1"/>
    <property type="match status" value="2"/>
</dbReference>
<keyword evidence="3" id="KW-0378">Hydrolase</keyword>
<reference evidence="7" key="1">
    <citation type="submission" date="2025-08" db="UniProtKB">
        <authorList>
            <consortium name="RefSeq"/>
        </authorList>
    </citation>
    <scope>IDENTIFICATION</scope>
</reference>
<comment type="similarity">
    <text evidence="1">Belongs to the peptidase C1 family.</text>
</comment>
<evidence type="ECO:0000256" key="3">
    <source>
        <dbReference type="ARBA" id="ARBA00022801"/>
    </source>
</evidence>
<evidence type="ECO:0000259" key="5">
    <source>
        <dbReference type="Pfam" id="PF00112"/>
    </source>
</evidence>
<dbReference type="GeneID" id="110756418"/>
<dbReference type="RefSeq" id="XP_021813545.1">
    <property type="nucleotide sequence ID" value="XM_021957853.1"/>
</dbReference>
<dbReference type="PANTHER" id="PTHR12411">
    <property type="entry name" value="CYSTEINE PROTEASE FAMILY C1-RELATED"/>
    <property type="match status" value="1"/>
</dbReference>
<dbReference type="SUPFAM" id="SSF54001">
    <property type="entry name" value="Cysteine proteinases"/>
    <property type="match status" value="1"/>
</dbReference>
<proteinExistence type="inferred from homology"/>
<evidence type="ECO:0000256" key="1">
    <source>
        <dbReference type="ARBA" id="ARBA00008455"/>
    </source>
</evidence>
<name>A0A6P5S9A0_PRUAV</name>
<dbReference type="InterPro" id="IPR038765">
    <property type="entry name" value="Papain-like_cys_pep_sf"/>
</dbReference>
<keyword evidence="4" id="KW-0788">Thiol protease</keyword>
<evidence type="ECO:0000256" key="4">
    <source>
        <dbReference type="ARBA" id="ARBA00022807"/>
    </source>
</evidence>
<dbReference type="Proteomes" id="UP000515124">
    <property type="component" value="Unplaced"/>
</dbReference>
<keyword evidence="6" id="KW-1185">Reference proteome</keyword>
<feature type="domain" description="Peptidase C1A papain C-terminal" evidence="5">
    <location>
        <begin position="70"/>
        <end position="98"/>
    </location>
</feature>
<dbReference type="Gene3D" id="3.90.70.10">
    <property type="entry name" value="Cysteine proteinases"/>
    <property type="match status" value="1"/>
</dbReference>
<accession>A0A6P5S9A0</accession>
<keyword evidence="2" id="KW-0645">Protease</keyword>
<protein>
    <submittedName>
        <fullName evidence="7">Senescence-specific cysteine protease SAG39-like</fullName>
    </submittedName>
</protein>
<dbReference type="KEGG" id="pavi:110756418"/>
<dbReference type="InterPro" id="IPR000668">
    <property type="entry name" value="Peptidase_C1A_C"/>
</dbReference>
<dbReference type="InterPro" id="IPR013128">
    <property type="entry name" value="Peptidase_C1A"/>
</dbReference>
<organism evidence="6 7">
    <name type="scientific">Prunus avium</name>
    <name type="common">Cherry</name>
    <name type="synonym">Cerasus avium</name>
    <dbReference type="NCBI Taxonomy" id="42229"/>
    <lineage>
        <taxon>Eukaryota</taxon>
        <taxon>Viridiplantae</taxon>
        <taxon>Streptophyta</taxon>
        <taxon>Embryophyta</taxon>
        <taxon>Tracheophyta</taxon>
        <taxon>Spermatophyta</taxon>
        <taxon>Magnoliopsida</taxon>
        <taxon>eudicotyledons</taxon>
        <taxon>Gunneridae</taxon>
        <taxon>Pentapetalae</taxon>
        <taxon>rosids</taxon>
        <taxon>fabids</taxon>
        <taxon>Rosales</taxon>
        <taxon>Rosaceae</taxon>
        <taxon>Amygdaloideae</taxon>
        <taxon>Amygdaleae</taxon>
        <taxon>Prunus</taxon>
    </lineage>
</organism>
<feature type="domain" description="Peptidase C1A papain C-terminal" evidence="5">
    <location>
        <begin position="48"/>
        <end position="69"/>
    </location>
</feature>